<organism evidence="9 10">
    <name type="scientific">Hyaloscypha bicolor E</name>
    <dbReference type="NCBI Taxonomy" id="1095630"/>
    <lineage>
        <taxon>Eukaryota</taxon>
        <taxon>Fungi</taxon>
        <taxon>Dikarya</taxon>
        <taxon>Ascomycota</taxon>
        <taxon>Pezizomycotina</taxon>
        <taxon>Leotiomycetes</taxon>
        <taxon>Helotiales</taxon>
        <taxon>Hyaloscyphaceae</taxon>
        <taxon>Hyaloscypha</taxon>
        <taxon>Hyaloscypha bicolor</taxon>
    </lineage>
</organism>
<evidence type="ECO:0000259" key="8">
    <source>
        <dbReference type="PROSITE" id="PS50048"/>
    </source>
</evidence>
<keyword evidence="2" id="KW-0862">Zinc</keyword>
<dbReference type="PANTHER" id="PTHR31944:SF131">
    <property type="entry name" value="HEME-RESPONSIVE ZINC FINGER TRANSCRIPTION FACTOR HAP1"/>
    <property type="match status" value="1"/>
</dbReference>
<evidence type="ECO:0000313" key="10">
    <source>
        <dbReference type="Proteomes" id="UP000235371"/>
    </source>
</evidence>
<dbReference type="GO" id="GO:0008270">
    <property type="term" value="F:zinc ion binding"/>
    <property type="evidence" value="ECO:0007669"/>
    <property type="project" value="InterPro"/>
</dbReference>
<keyword evidence="1" id="KW-0479">Metal-binding</keyword>
<keyword evidence="4" id="KW-0238">DNA-binding</keyword>
<feature type="compositionally biased region" description="Low complexity" evidence="7">
    <location>
        <begin position="532"/>
        <end position="543"/>
    </location>
</feature>
<feature type="compositionally biased region" description="Polar residues" evidence="7">
    <location>
        <begin position="419"/>
        <end position="441"/>
    </location>
</feature>
<evidence type="ECO:0000256" key="6">
    <source>
        <dbReference type="ARBA" id="ARBA00023242"/>
    </source>
</evidence>
<protein>
    <recommendedName>
        <fullName evidence="8">Zn(2)-C6 fungal-type domain-containing protein</fullName>
    </recommendedName>
</protein>
<feature type="domain" description="Zn(2)-C6 fungal-type" evidence="8">
    <location>
        <begin position="212"/>
        <end position="244"/>
    </location>
</feature>
<dbReference type="GO" id="GO:0005634">
    <property type="term" value="C:nucleus"/>
    <property type="evidence" value="ECO:0007669"/>
    <property type="project" value="TreeGrafter"/>
</dbReference>
<dbReference type="Proteomes" id="UP000235371">
    <property type="component" value="Unassembled WGS sequence"/>
</dbReference>
<dbReference type="EMBL" id="KZ613745">
    <property type="protein sequence ID" value="PMD66070.1"/>
    <property type="molecule type" value="Genomic_DNA"/>
</dbReference>
<accession>A0A2J6TSS8</accession>
<dbReference type="CDD" id="cd00067">
    <property type="entry name" value="GAL4"/>
    <property type="match status" value="1"/>
</dbReference>
<dbReference type="InterPro" id="IPR001138">
    <property type="entry name" value="Zn2Cys6_DnaBD"/>
</dbReference>
<dbReference type="SMART" id="SM00066">
    <property type="entry name" value="GAL4"/>
    <property type="match status" value="1"/>
</dbReference>
<dbReference type="GO" id="GO:0001228">
    <property type="term" value="F:DNA-binding transcription activator activity, RNA polymerase II-specific"/>
    <property type="evidence" value="ECO:0007669"/>
    <property type="project" value="TreeGrafter"/>
</dbReference>
<evidence type="ECO:0000256" key="5">
    <source>
        <dbReference type="ARBA" id="ARBA00023163"/>
    </source>
</evidence>
<gene>
    <name evidence="9" type="ORF">K444DRAFT_624585</name>
</gene>
<dbReference type="PANTHER" id="PTHR31944">
    <property type="entry name" value="HEME-RESPONSIVE ZINC FINGER TRANSCRIPTION FACTOR HAP1"/>
    <property type="match status" value="1"/>
</dbReference>
<evidence type="ECO:0000256" key="2">
    <source>
        <dbReference type="ARBA" id="ARBA00022833"/>
    </source>
</evidence>
<dbReference type="Pfam" id="PF00172">
    <property type="entry name" value="Zn_clus"/>
    <property type="match status" value="1"/>
</dbReference>
<feature type="region of interest" description="Disordered" evidence="7">
    <location>
        <begin position="163"/>
        <end position="208"/>
    </location>
</feature>
<keyword evidence="5" id="KW-0804">Transcription</keyword>
<dbReference type="AlphaFoldDB" id="A0A2J6TSS8"/>
<dbReference type="InParanoid" id="A0A2J6TSS8"/>
<dbReference type="SUPFAM" id="SSF57701">
    <property type="entry name" value="Zn2/Cys6 DNA-binding domain"/>
    <property type="match status" value="1"/>
</dbReference>
<dbReference type="InterPro" id="IPR051430">
    <property type="entry name" value="Fungal_TF_Env_Response"/>
</dbReference>
<feature type="compositionally biased region" description="Polar residues" evidence="7">
    <location>
        <begin position="574"/>
        <end position="590"/>
    </location>
</feature>
<dbReference type="InterPro" id="IPR036864">
    <property type="entry name" value="Zn2-C6_fun-type_DNA-bd_sf"/>
</dbReference>
<proteinExistence type="predicted"/>
<evidence type="ECO:0000256" key="4">
    <source>
        <dbReference type="ARBA" id="ARBA00023125"/>
    </source>
</evidence>
<name>A0A2J6TSS8_9HELO</name>
<evidence type="ECO:0000256" key="7">
    <source>
        <dbReference type="SAM" id="MobiDB-lite"/>
    </source>
</evidence>
<dbReference type="STRING" id="1095630.A0A2J6TSS8"/>
<keyword evidence="10" id="KW-1185">Reference proteome</keyword>
<evidence type="ECO:0000256" key="3">
    <source>
        <dbReference type="ARBA" id="ARBA00023015"/>
    </source>
</evidence>
<feature type="compositionally biased region" description="Low complexity" evidence="7">
    <location>
        <begin position="467"/>
        <end position="484"/>
    </location>
</feature>
<keyword evidence="6" id="KW-0539">Nucleus</keyword>
<dbReference type="GeneID" id="36590496"/>
<dbReference type="RefSeq" id="XP_024742974.1">
    <property type="nucleotide sequence ID" value="XM_024882419.1"/>
</dbReference>
<evidence type="ECO:0000256" key="1">
    <source>
        <dbReference type="ARBA" id="ARBA00022723"/>
    </source>
</evidence>
<keyword evidence="3" id="KW-0805">Transcription regulation</keyword>
<dbReference type="OrthoDB" id="5394557at2759"/>
<sequence>MGLSFRFRDEGYEGRIVAYELSLKVSSPPYHPTVETQDCHISCTLPPPAPLSSPTAPHSLSAGTVFHEIETVSFCPKLGNPFVRICRWALQISGLIRSKQVTLKAVTIALPDYSAIYYSSQFSLAQYISDNKTRILKMVMTRAIFDDQEAPFRRLSGRGHGYPLSHDRDLPPAHGLYSPSRISHLGSPENRNGDQASENDSNTRPRSRIPVACGRCRKRKIRCSGDQGGPCSNCKNAGNEQCQFLRVSSTEAQMKSESAGYDYDLSPGSRLNCRMVPCGPQSYGLGLDPYQYRNNSIPAYQFPIKSYYSYNDFEENVDYGLQGSSYSLLPSEHMAMPNYTTSAGRGWTTPTPQLPKTSLFVDQPDSAYNHGQLPYHGSTSFPLRPAISPEPKSLSLPGFTTSLPTPLTTNDRMLPIPATNRQSQGSFLRTPESLQPVSQPGYQSYNGLMSASMLNSLKIHSNATPHESSYIPISSSSPESLPSSQMAYSSGQILNSQSQELYQSSNSESLYTPNDPSESSYGHSSPVSKRGSQSSQAANSDDSLPSQSGGSLVNGHTYVPSPYQSSYPPPPIEVQSSAPPRLPNTSIPAA</sequence>
<dbReference type="PROSITE" id="PS00463">
    <property type="entry name" value="ZN2_CY6_FUNGAL_1"/>
    <property type="match status" value="1"/>
</dbReference>
<dbReference type="PROSITE" id="PS50048">
    <property type="entry name" value="ZN2_CY6_FUNGAL_2"/>
    <property type="match status" value="1"/>
</dbReference>
<dbReference type="GO" id="GO:0000978">
    <property type="term" value="F:RNA polymerase II cis-regulatory region sequence-specific DNA binding"/>
    <property type="evidence" value="ECO:0007669"/>
    <property type="project" value="TreeGrafter"/>
</dbReference>
<feature type="region of interest" description="Disordered" evidence="7">
    <location>
        <begin position="465"/>
        <end position="590"/>
    </location>
</feature>
<feature type="compositionally biased region" description="Polar residues" evidence="7">
    <location>
        <begin position="485"/>
        <end position="531"/>
    </location>
</feature>
<reference evidence="9 10" key="1">
    <citation type="submission" date="2016-04" db="EMBL/GenBank/DDBJ databases">
        <title>A degradative enzymes factory behind the ericoid mycorrhizal symbiosis.</title>
        <authorList>
            <consortium name="DOE Joint Genome Institute"/>
            <person name="Martino E."/>
            <person name="Morin E."/>
            <person name="Grelet G."/>
            <person name="Kuo A."/>
            <person name="Kohler A."/>
            <person name="Daghino S."/>
            <person name="Barry K."/>
            <person name="Choi C."/>
            <person name="Cichocki N."/>
            <person name="Clum A."/>
            <person name="Copeland A."/>
            <person name="Hainaut M."/>
            <person name="Haridas S."/>
            <person name="Labutti K."/>
            <person name="Lindquist E."/>
            <person name="Lipzen A."/>
            <person name="Khouja H.-R."/>
            <person name="Murat C."/>
            <person name="Ohm R."/>
            <person name="Olson A."/>
            <person name="Spatafora J."/>
            <person name="Veneault-Fourrey C."/>
            <person name="Henrissat B."/>
            <person name="Grigoriev I."/>
            <person name="Martin F."/>
            <person name="Perotto S."/>
        </authorList>
    </citation>
    <scope>NUCLEOTIDE SEQUENCE [LARGE SCALE GENOMIC DNA]</scope>
    <source>
        <strain evidence="9 10">E</strain>
    </source>
</reference>
<dbReference type="Gene3D" id="4.10.240.10">
    <property type="entry name" value="Zn(2)-C6 fungal-type DNA-binding domain"/>
    <property type="match status" value="1"/>
</dbReference>
<feature type="compositionally biased region" description="Polar residues" evidence="7">
    <location>
        <begin position="189"/>
        <end position="204"/>
    </location>
</feature>
<evidence type="ECO:0000313" key="9">
    <source>
        <dbReference type="EMBL" id="PMD66070.1"/>
    </source>
</evidence>
<feature type="region of interest" description="Disordered" evidence="7">
    <location>
        <begin position="406"/>
        <end position="441"/>
    </location>
</feature>